<dbReference type="Pfam" id="PF07715">
    <property type="entry name" value="Plug"/>
    <property type="match status" value="1"/>
</dbReference>
<comment type="caution">
    <text evidence="12">The sequence shown here is derived from an EMBL/GenBank/DDBJ whole genome shotgun (WGS) entry which is preliminary data.</text>
</comment>
<reference evidence="12 13" key="1">
    <citation type="submission" date="2020-08" db="EMBL/GenBank/DDBJ databases">
        <title>Genome public.</title>
        <authorList>
            <person name="Liu C."/>
            <person name="Sun Q."/>
        </authorList>
    </citation>
    <scope>NUCLEOTIDE SEQUENCE [LARGE SCALE GENOMIC DNA]</scope>
    <source>
        <strain evidence="12 13">BX2</strain>
    </source>
</reference>
<dbReference type="InterPro" id="IPR039426">
    <property type="entry name" value="TonB-dep_rcpt-like"/>
</dbReference>
<dbReference type="InterPro" id="IPR023996">
    <property type="entry name" value="TonB-dep_OMP_SusC/RagA"/>
</dbReference>
<evidence type="ECO:0000259" key="10">
    <source>
        <dbReference type="Pfam" id="PF00593"/>
    </source>
</evidence>
<feature type="domain" description="TonB-dependent receptor plug" evidence="11">
    <location>
        <begin position="121"/>
        <end position="226"/>
    </location>
</feature>
<dbReference type="InterPro" id="IPR036942">
    <property type="entry name" value="Beta-barrel_TonB_sf"/>
</dbReference>
<keyword evidence="7 8" id="KW-0998">Cell outer membrane</keyword>
<dbReference type="SUPFAM" id="SSF49464">
    <property type="entry name" value="Carboxypeptidase regulatory domain-like"/>
    <property type="match status" value="1"/>
</dbReference>
<proteinExistence type="inferred from homology"/>
<keyword evidence="12" id="KW-0675">Receptor</keyword>
<dbReference type="InterPro" id="IPR008969">
    <property type="entry name" value="CarboxyPept-like_regulatory"/>
</dbReference>
<keyword evidence="2 8" id="KW-0813">Transport</keyword>
<dbReference type="NCBIfam" id="TIGR04056">
    <property type="entry name" value="OMP_RagA_SusC"/>
    <property type="match status" value="1"/>
</dbReference>
<dbReference type="SUPFAM" id="SSF56935">
    <property type="entry name" value="Porins"/>
    <property type="match status" value="1"/>
</dbReference>
<keyword evidence="3 8" id="KW-1134">Transmembrane beta strand</keyword>
<evidence type="ECO:0000256" key="9">
    <source>
        <dbReference type="RuleBase" id="RU003357"/>
    </source>
</evidence>
<sequence>MKSLKIIGFRRFILFLMTSVLCMNIALAQKKVISGVVTGTDKEPIPGVTIIEKGTTNGTVSDLDGKYSLSVEPSAILVISFIGMETQEVPVGNRTILSTQLKESTIGLNEVVVVGYGTMMKKDLSSAISKVSGTVLHNQPMASAASLMVGKSTGVQVTTNSGAPGSDITVRIRGANSFNGNNPLYVIDGVPSDNILGINPNDIESMEVLKDASSSAIYGSRAANGVILITTKRGIKGKTDISFDAYYGLQRVYKKMPMMNAQQQWEYVLKGVANYNRLNPNSPVEPREQGLADYNAGYDTNWQDEVFRIAPVQNYSFSASGGNDKMRFSSNISYYNQKGVVISNGYERYTARFNMDYDLTSYLSVGTSLKGNYSHTDEIPKGDSQSSVMANLLRKMAYEPIYESDGSYANRERPNLIASAELYQGDSYRTAGIGSVYAKIKILEGLELTTTWSADIGIDTGNSFFPSTILGGATRPSSAYSNKWNTWLSENILSYSFDYKKHKLSAILGYSMQETRNFNFNGSASGGPSDLISTMNASTSKDKIYSYKTGWGINSVFARANYSFASKYLVGLSIRNDGSSRFGSNNRYALFPAGSIAWRMNEEHFMKNLTMIDDLKIRASIGRTGNQNIGNYAAQGTYNTGVNYAGQPGVMVGGIPAADLTWESTDQYDAGIDLSMFKNRLTFSMDYYIKRTKGLLFSMPIPGYTGFGSYLTNLGKIENKGVEFSLAGDVIQNEDWNWSAGFNISFNKNKVLSLPNHTPIISTASTEVFYTTNGTFYTQEGHPIGEFYGLKWEGEVYPTDEIAQEHVSSIMGQKPVGGTLKYEDYNKDGKIDSNDRQVIGSPHPKFFGGFNTSVSYKNFDLGMQFSFMYGNKIFNQMRFLSSRGFCYDAARVERVNAWSKPGDITTEHKVLTSTDARDNQFSSKYVENGSYLRLNNLSIGYTLPSNISNILKLSSLRVYLSAQNLFTITQYKGYDPEVNSKASNIHTQGVDIGMIPQVSTYMLGLNVKF</sequence>
<dbReference type="InterPro" id="IPR023997">
    <property type="entry name" value="TonB-dep_OMP_SusC/RagA_CS"/>
</dbReference>
<evidence type="ECO:0000256" key="3">
    <source>
        <dbReference type="ARBA" id="ARBA00022452"/>
    </source>
</evidence>
<dbReference type="Proteomes" id="UP000644010">
    <property type="component" value="Unassembled WGS sequence"/>
</dbReference>
<evidence type="ECO:0000256" key="1">
    <source>
        <dbReference type="ARBA" id="ARBA00004571"/>
    </source>
</evidence>
<evidence type="ECO:0000259" key="11">
    <source>
        <dbReference type="Pfam" id="PF07715"/>
    </source>
</evidence>
<evidence type="ECO:0000313" key="12">
    <source>
        <dbReference type="EMBL" id="MBC5642176.1"/>
    </source>
</evidence>
<comment type="subcellular location">
    <subcellularLocation>
        <location evidence="1 8">Cell outer membrane</location>
        <topology evidence="1 8">Multi-pass membrane protein</topology>
    </subcellularLocation>
</comment>
<keyword evidence="4 8" id="KW-0812">Transmembrane</keyword>
<dbReference type="Pfam" id="PF13715">
    <property type="entry name" value="CarbopepD_reg_2"/>
    <property type="match status" value="1"/>
</dbReference>
<dbReference type="Gene3D" id="2.60.40.1120">
    <property type="entry name" value="Carboxypeptidase-like, regulatory domain"/>
    <property type="match status" value="1"/>
</dbReference>
<dbReference type="EMBL" id="JACOOI010000003">
    <property type="protein sequence ID" value="MBC5642176.1"/>
    <property type="molecule type" value="Genomic_DNA"/>
</dbReference>
<evidence type="ECO:0000256" key="5">
    <source>
        <dbReference type="ARBA" id="ARBA00023077"/>
    </source>
</evidence>
<evidence type="ECO:0000313" key="13">
    <source>
        <dbReference type="Proteomes" id="UP000644010"/>
    </source>
</evidence>
<gene>
    <name evidence="12" type="ORF">H8S77_04675</name>
</gene>
<feature type="domain" description="TonB-dependent receptor-like beta-barrel" evidence="10">
    <location>
        <begin position="391"/>
        <end position="965"/>
    </location>
</feature>
<keyword evidence="5 9" id="KW-0798">TonB box</keyword>
<dbReference type="InterPro" id="IPR012910">
    <property type="entry name" value="Plug_dom"/>
</dbReference>
<dbReference type="InterPro" id="IPR037066">
    <property type="entry name" value="Plug_dom_sf"/>
</dbReference>
<keyword evidence="6 8" id="KW-0472">Membrane</keyword>
<evidence type="ECO:0000256" key="6">
    <source>
        <dbReference type="ARBA" id="ARBA00023136"/>
    </source>
</evidence>
<name>A0ABR7DXE7_9BACT</name>
<organism evidence="12 13">
    <name type="scientific">Parabacteroides segnis</name>
    <dbReference type="NCBI Taxonomy" id="2763058"/>
    <lineage>
        <taxon>Bacteria</taxon>
        <taxon>Pseudomonadati</taxon>
        <taxon>Bacteroidota</taxon>
        <taxon>Bacteroidia</taxon>
        <taxon>Bacteroidales</taxon>
        <taxon>Tannerellaceae</taxon>
        <taxon>Parabacteroides</taxon>
    </lineage>
</organism>
<evidence type="ECO:0000256" key="4">
    <source>
        <dbReference type="ARBA" id="ARBA00022692"/>
    </source>
</evidence>
<dbReference type="InterPro" id="IPR000531">
    <property type="entry name" value="Beta-barrel_TonB"/>
</dbReference>
<keyword evidence="13" id="KW-1185">Reference proteome</keyword>
<dbReference type="Gene3D" id="2.40.170.20">
    <property type="entry name" value="TonB-dependent receptor, beta-barrel domain"/>
    <property type="match status" value="1"/>
</dbReference>
<evidence type="ECO:0000256" key="8">
    <source>
        <dbReference type="PROSITE-ProRule" id="PRU01360"/>
    </source>
</evidence>
<protein>
    <submittedName>
        <fullName evidence="12">TonB-dependent receptor</fullName>
    </submittedName>
</protein>
<dbReference type="NCBIfam" id="TIGR04057">
    <property type="entry name" value="SusC_RagA_signa"/>
    <property type="match status" value="1"/>
</dbReference>
<dbReference type="PROSITE" id="PS52016">
    <property type="entry name" value="TONB_DEPENDENT_REC_3"/>
    <property type="match status" value="1"/>
</dbReference>
<comment type="similarity">
    <text evidence="8 9">Belongs to the TonB-dependent receptor family.</text>
</comment>
<dbReference type="Gene3D" id="2.170.130.10">
    <property type="entry name" value="TonB-dependent receptor, plug domain"/>
    <property type="match status" value="1"/>
</dbReference>
<evidence type="ECO:0000256" key="7">
    <source>
        <dbReference type="ARBA" id="ARBA00023237"/>
    </source>
</evidence>
<dbReference type="RefSeq" id="WP_186958464.1">
    <property type="nucleotide sequence ID" value="NZ_JACOOI010000003.1"/>
</dbReference>
<dbReference type="Pfam" id="PF00593">
    <property type="entry name" value="TonB_dep_Rec_b-barrel"/>
    <property type="match status" value="1"/>
</dbReference>
<evidence type="ECO:0000256" key="2">
    <source>
        <dbReference type="ARBA" id="ARBA00022448"/>
    </source>
</evidence>
<accession>A0ABR7DXE7</accession>